<evidence type="ECO:0000313" key="2">
    <source>
        <dbReference type="EMBL" id="PML57735.1"/>
    </source>
</evidence>
<evidence type="ECO:0000259" key="1">
    <source>
        <dbReference type="Pfam" id="PF13467"/>
    </source>
</evidence>
<evidence type="ECO:0000313" key="3">
    <source>
        <dbReference type="Proteomes" id="UP000235746"/>
    </source>
</evidence>
<accession>A0A2N7IJ13</accession>
<gene>
    <name evidence="2" type="ORF">BCT74_17700</name>
</gene>
<dbReference type="Gene3D" id="1.10.3990.20">
    <property type="entry name" value="protein bp1543"/>
    <property type="match status" value="1"/>
</dbReference>
<dbReference type="InterPro" id="IPR027373">
    <property type="entry name" value="RHH_dom"/>
</dbReference>
<reference evidence="3" key="1">
    <citation type="submission" date="2016-07" db="EMBL/GenBank/DDBJ databases">
        <title>Nontailed viruses are major unrecognized killers of bacteria in the ocean.</title>
        <authorList>
            <person name="Kauffman K."/>
            <person name="Hussain F."/>
            <person name="Yang J."/>
            <person name="Arevalo P."/>
            <person name="Brown J."/>
            <person name="Cutler M."/>
            <person name="Kelly L."/>
            <person name="Polz M.F."/>
        </authorList>
    </citation>
    <scope>NUCLEOTIDE SEQUENCE [LARGE SCALE GENOMIC DNA]</scope>
    <source>
        <strain evidence="3">10N.261.51.B8</strain>
    </source>
</reference>
<dbReference type="AlphaFoldDB" id="A0A2N7IJ13"/>
<dbReference type="EMBL" id="MCYL01000010">
    <property type="protein sequence ID" value="PML57735.1"/>
    <property type="molecule type" value="Genomic_DNA"/>
</dbReference>
<sequence length="92" mass="10668">MVGKFIFEKSSSTYIKKSRSVRVLGHTTSISLENKYWEILDEISRKENMSRGMIISKIYQEAIDNDVKINNFSSILRTVCVIYLESNQKKSV</sequence>
<dbReference type="InterPro" id="IPR038268">
    <property type="entry name" value="RHH_sf"/>
</dbReference>
<feature type="domain" description="Ribbon-helix-helix" evidence="1">
    <location>
        <begin position="17"/>
        <end position="84"/>
    </location>
</feature>
<organism evidence="2 3">
    <name type="scientific">Vibrio lentus</name>
    <dbReference type="NCBI Taxonomy" id="136468"/>
    <lineage>
        <taxon>Bacteria</taxon>
        <taxon>Pseudomonadati</taxon>
        <taxon>Pseudomonadota</taxon>
        <taxon>Gammaproteobacteria</taxon>
        <taxon>Vibrionales</taxon>
        <taxon>Vibrionaceae</taxon>
        <taxon>Vibrio</taxon>
    </lineage>
</organism>
<dbReference type="RefSeq" id="WP_017109681.1">
    <property type="nucleotide sequence ID" value="NZ_MCYL01000010.1"/>
</dbReference>
<protein>
    <recommendedName>
        <fullName evidence="1">Ribbon-helix-helix domain-containing protein</fullName>
    </recommendedName>
</protein>
<proteinExistence type="predicted"/>
<dbReference type="Pfam" id="PF13467">
    <property type="entry name" value="RHH_4"/>
    <property type="match status" value="1"/>
</dbReference>
<dbReference type="Proteomes" id="UP000235746">
    <property type="component" value="Unassembled WGS sequence"/>
</dbReference>
<name>A0A2N7IJ13_9VIBR</name>
<comment type="caution">
    <text evidence="2">The sequence shown here is derived from an EMBL/GenBank/DDBJ whole genome shotgun (WGS) entry which is preliminary data.</text>
</comment>